<feature type="compositionally biased region" description="Low complexity" evidence="2">
    <location>
        <begin position="1377"/>
        <end position="1388"/>
    </location>
</feature>
<feature type="region of interest" description="Disordered" evidence="2">
    <location>
        <begin position="1052"/>
        <end position="1073"/>
    </location>
</feature>
<dbReference type="InterPro" id="IPR014012">
    <property type="entry name" value="HSA_dom"/>
</dbReference>
<dbReference type="PANTHER" id="PTHR46774">
    <property type="entry name" value="CHROMATIN MODIFICATION-RELATED PROTEIN EAF1 A-RELATED"/>
    <property type="match status" value="1"/>
</dbReference>
<name>A0ABD1HME0_SALDI</name>
<feature type="region of interest" description="Disordered" evidence="2">
    <location>
        <begin position="1124"/>
        <end position="1153"/>
    </location>
</feature>
<feature type="compositionally biased region" description="Polar residues" evidence="2">
    <location>
        <begin position="1436"/>
        <end position="1463"/>
    </location>
</feature>
<dbReference type="SMART" id="SM00573">
    <property type="entry name" value="HSA"/>
    <property type="match status" value="1"/>
</dbReference>
<dbReference type="InterPro" id="IPR044798">
    <property type="entry name" value="EAF1A/B"/>
</dbReference>
<feature type="compositionally biased region" description="Low complexity" evidence="2">
    <location>
        <begin position="1125"/>
        <end position="1141"/>
    </location>
</feature>
<evidence type="ECO:0000256" key="1">
    <source>
        <dbReference type="ARBA" id="ARBA00022853"/>
    </source>
</evidence>
<keyword evidence="6" id="KW-1185">Reference proteome</keyword>
<evidence type="ECO:0000313" key="5">
    <source>
        <dbReference type="EMBL" id="KAL1557477.1"/>
    </source>
</evidence>
<accession>A0ABD1HME0</accession>
<dbReference type="PROSITE" id="PS50090">
    <property type="entry name" value="MYB_LIKE"/>
    <property type="match status" value="1"/>
</dbReference>
<dbReference type="PANTHER" id="PTHR46774:SF3">
    <property type="entry name" value="CHROMATIN MODIFICATION-RELATED PROTEIN EAF1 A-RELATED"/>
    <property type="match status" value="1"/>
</dbReference>
<feature type="region of interest" description="Disordered" evidence="2">
    <location>
        <begin position="1786"/>
        <end position="1810"/>
    </location>
</feature>
<feature type="domain" description="Myb-like" evidence="3">
    <location>
        <begin position="1072"/>
        <end position="1124"/>
    </location>
</feature>
<feature type="compositionally biased region" description="Polar residues" evidence="2">
    <location>
        <begin position="1742"/>
        <end position="1764"/>
    </location>
</feature>
<feature type="compositionally biased region" description="Polar residues" evidence="2">
    <location>
        <begin position="415"/>
        <end position="431"/>
    </location>
</feature>
<evidence type="ECO:0000259" key="3">
    <source>
        <dbReference type="PROSITE" id="PS50090"/>
    </source>
</evidence>
<feature type="region of interest" description="Disordered" evidence="2">
    <location>
        <begin position="410"/>
        <end position="473"/>
    </location>
</feature>
<feature type="compositionally biased region" description="Polar residues" evidence="2">
    <location>
        <begin position="1281"/>
        <end position="1296"/>
    </location>
</feature>
<dbReference type="EMBL" id="JBEAFC010000004">
    <property type="protein sequence ID" value="KAL1557477.1"/>
    <property type="molecule type" value="Genomic_DNA"/>
</dbReference>
<feature type="region of interest" description="Disordered" evidence="2">
    <location>
        <begin position="1549"/>
        <end position="1619"/>
    </location>
</feature>
<protein>
    <submittedName>
        <fullName evidence="5">Chromatin modification-related protein EAF1 B-like isoform X1</fullName>
    </submittedName>
</protein>
<feature type="compositionally biased region" description="Basic and acidic residues" evidence="2">
    <location>
        <begin position="432"/>
        <end position="447"/>
    </location>
</feature>
<feature type="region of interest" description="Disordered" evidence="2">
    <location>
        <begin position="1511"/>
        <end position="1530"/>
    </location>
</feature>
<feature type="compositionally biased region" description="Low complexity" evidence="2">
    <location>
        <begin position="1595"/>
        <end position="1609"/>
    </location>
</feature>
<feature type="compositionally biased region" description="Polar residues" evidence="2">
    <location>
        <begin position="201"/>
        <end position="210"/>
    </location>
</feature>
<reference evidence="5 6" key="1">
    <citation type="submission" date="2024-06" db="EMBL/GenBank/DDBJ databases">
        <title>A chromosome level genome sequence of Diviner's sage (Salvia divinorum).</title>
        <authorList>
            <person name="Ford S.A."/>
            <person name="Ro D.-K."/>
            <person name="Ness R.W."/>
            <person name="Phillips M.A."/>
        </authorList>
    </citation>
    <scope>NUCLEOTIDE SEQUENCE [LARGE SCALE GENOMIC DNA]</scope>
    <source>
        <strain evidence="5">SAF-2024a</strain>
        <tissue evidence="5">Leaf</tissue>
    </source>
</reference>
<feature type="compositionally biased region" description="Polar residues" evidence="2">
    <location>
        <begin position="1786"/>
        <end position="1795"/>
    </location>
</feature>
<feature type="region of interest" description="Disordered" evidence="2">
    <location>
        <begin position="173"/>
        <end position="219"/>
    </location>
</feature>
<feature type="region of interest" description="Disordered" evidence="2">
    <location>
        <begin position="1669"/>
        <end position="1764"/>
    </location>
</feature>
<dbReference type="PROSITE" id="PS51204">
    <property type="entry name" value="HSA"/>
    <property type="match status" value="1"/>
</dbReference>
<evidence type="ECO:0000313" key="6">
    <source>
        <dbReference type="Proteomes" id="UP001567538"/>
    </source>
</evidence>
<feature type="compositionally biased region" description="Polar residues" evidence="2">
    <location>
        <begin position="1669"/>
        <end position="1681"/>
    </location>
</feature>
<organism evidence="5 6">
    <name type="scientific">Salvia divinorum</name>
    <name type="common">Maria pastora</name>
    <name type="synonym">Diviner's sage</name>
    <dbReference type="NCBI Taxonomy" id="28513"/>
    <lineage>
        <taxon>Eukaryota</taxon>
        <taxon>Viridiplantae</taxon>
        <taxon>Streptophyta</taxon>
        <taxon>Embryophyta</taxon>
        <taxon>Tracheophyta</taxon>
        <taxon>Spermatophyta</taxon>
        <taxon>Magnoliopsida</taxon>
        <taxon>eudicotyledons</taxon>
        <taxon>Gunneridae</taxon>
        <taxon>Pentapetalae</taxon>
        <taxon>asterids</taxon>
        <taxon>lamiids</taxon>
        <taxon>Lamiales</taxon>
        <taxon>Lamiaceae</taxon>
        <taxon>Nepetoideae</taxon>
        <taxon>Mentheae</taxon>
        <taxon>Salviinae</taxon>
        <taxon>Salvia</taxon>
        <taxon>Salvia subgen. Calosphace</taxon>
    </lineage>
</organism>
<feature type="region of interest" description="Disordered" evidence="2">
    <location>
        <begin position="1281"/>
        <end position="1311"/>
    </location>
</feature>
<feature type="region of interest" description="Disordered" evidence="2">
    <location>
        <begin position="1365"/>
        <end position="1407"/>
    </location>
</feature>
<feature type="compositionally biased region" description="Low complexity" evidence="2">
    <location>
        <begin position="1796"/>
        <end position="1810"/>
    </location>
</feature>
<evidence type="ECO:0000259" key="4">
    <source>
        <dbReference type="PROSITE" id="PS51204"/>
    </source>
</evidence>
<sequence length="1835" mass="198555">MGCSSAHVSIVNAEVDSIGGVVEGGVGIAIKSSQHKVAIEKVQVELRQECGVRDERKRELEFLEKGGNPLEYDFGTVASVSVQSTSVTDQHPDQFVTSEAKGSLAFTASPRGDSVESCGGPGTTVCDPNSADNILLFEAENEFSEGSRSLLRRSSVMQSEQSFQMDVGLKTREQGDSATYPLPRKAYKRRNRSWPNRDGTRLSSTSTDVNPAQGLHETPLPFLHVPKDVEVLSSDANNQTIMSNLNSKPTSPSNDILPKAVATDCQAIGLDELWPSTSTKDQVQGVSLDTASDVIASENLLNGQLNQQSLLVVADTHKQIDSNEPEAIKTVEMASAAIECQPIATIIKVENQSSLCQTNGFSRKIGDDTMTETHHYDASHGLKVLDSESSCIQTSLSYDRNNDSEMSTVVGILDSNGNPKNRNPQNGTTVPESDKFGKETNDTEEKNNSAFTNKESASARHSKPDKDSLLTPNELDQVESSLQDKVKDQGTSEGMVAPVTSLLESGMNPTVLLVDNSGQPKERHQETFDPSKSELPDIAFLNRVSTISTEAQTSRGSDSKLAISVDEDSVLKEAQIIEAKRKRIAELSVVTFPVEISQKSHWDYVLEEMTWLANDFAQERIWKLAAASQISYQVAVISRLRKQESRSGLDAKRVAHSLAKAVMEFWHSIELQVHETSKEREQHYQKNGAPSIRAYAVSFLKCDKPDVFYNQAEVPVTPDRISDSGIDLSWEDSLTEENLFYTIPPGAVEAYRMTIDSHSAQYERIGSSAQEEVETFACDAAADFESHYNEYDEDEGETNIYSMPMTFERTKSSRYGQKKRRHLVQAYGARPYELGSDLLPMHSSENRLVAPQFAILAKRPGSNINVSIPTKRMRHASRRVISPFGAGASGCIQVPNKTDASSCDMNSFQDDQATVHGGFVVPNSLEVDSAGEFEKQLPSDYAELSTKPKKKKNAKHLNSTYEHRWPIDSSVHNEQFRRDLYQKRTEINQPESNGNNGLLGQHIAKKPKLMRQSQDNTFDSIPPSALSVPSPMGSQMSNMSNQNQFIKMLSGRDRGRKSKSVKMPSGQSGSGSSWSLFEDQALVVLAHDLGPNWELVSDAFNSTLHFKCIFRKAKECKERHISLMDRSSGDGTDSADDSGSSQPYPSTLPGIPKGSARQLFQRLQGPMEEDTLKSHFEKIDEIGQKQLYWKTQNDNQDPKQFQRPHSSHTISLSQVCPNNQNGGSVLTPLDLCDANFTGPDVVPLGYQGAHSSGLAIPNQATTTQILPASGATAALQGASHMTGNKISSSPGPLTSTRDARNGLPRSGSLPAEENQRMHLYNQMITGRNIPQSNISAPGAVPGPDRGARMVSSGNGMGMMSGANRNMPIARPVQGIPSSSMVNSGSAVSPGLSSGNMHTGVGAGRGSSIVRPSEALNMQRPGPSQDPQRQMMVSELQTPGNSEGVSHSGGLSSSFTNPTTSLRVSSHSPHHQPPHPISPQQPQVLSPHQSHFQGPANHAPNNQQQAYAYRLAKERQQQQPQQFAASNSVMSHVQSQTQLPVLTSVPSMNAMPQHQQKHQMPTQGVSRNAQSGGSGLNNQTGKQRARQPHQPSQANRQHPQQRQPLQAQQKAKVKGVGRGTQQNISTDVVLQNGVSTIPGNQCLDKAEPVTNSMQSQGLSTGSAQIAVQPSRQYMASQSNQALPQHKMYSGQASSSLKHPQPTPQPDNSSQSHGPSAAPPASSAPQQPNSSWLFLASGSAGTDAMTTSPQVSNSGSNAVPVVSQPSSHNWHASESLVVSNALNSPKSLVSVPSNSKITTGSLSGPSTSAAPTATAAATFSAAGSGNLYGRSSDTRLE</sequence>
<dbReference type="InterPro" id="IPR001005">
    <property type="entry name" value="SANT/Myb"/>
</dbReference>
<feature type="domain" description="HSA" evidence="4">
    <location>
        <begin position="589"/>
        <end position="664"/>
    </location>
</feature>
<feature type="compositionally biased region" description="Polar residues" evidence="2">
    <location>
        <begin position="1549"/>
        <end position="1581"/>
    </location>
</feature>
<dbReference type="GO" id="GO:0006325">
    <property type="term" value="P:chromatin organization"/>
    <property type="evidence" value="ECO:0007669"/>
    <property type="project" value="UniProtKB-KW"/>
</dbReference>
<feature type="compositionally biased region" description="Low complexity" evidence="2">
    <location>
        <begin position="1707"/>
        <end position="1729"/>
    </location>
</feature>
<feature type="region of interest" description="Disordered" evidence="2">
    <location>
        <begin position="1009"/>
        <end position="1038"/>
    </location>
</feature>
<gene>
    <name evidence="5" type="ORF">AAHA92_08049</name>
</gene>
<dbReference type="Pfam" id="PF07529">
    <property type="entry name" value="HSA"/>
    <property type="match status" value="1"/>
</dbReference>
<comment type="caution">
    <text evidence="5">The sequence shown here is derived from an EMBL/GenBank/DDBJ whole genome shotgun (WGS) entry which is preliminary data.</text>
</comment>
<proteinExistence type="predicted"/>
<evidence type="ECO:0000256" key="2">
    <source>
        <dbReference type="SAM" id="MobiDB-lite"/>
    </source>
</evidence>
<keyword evidence="1" id="KW-0156">Chromatin regulator</keyword>
<feature type="region of interest" description="Disordered" evidence="2">
    <location>
        <begin position="1436"/>
        <end position="1499"/>
    </location>
</feature>
<dbReference type="Proteomes" id="UP001567538">
    <property type="component" value="Unassembled WGS sequence"/>
</dbReference>